<reference evidence="10 11" key="1">
    <citation type="submission" date="2018-07" db="EMBL/GenBank/DDBJ databases">
        <title>Genome sequence of Azospirillum sp. ATCC 49961.</title>
        <authorList>
            <person name="Sant'Anna F.H."/>
            <person name="Baldani J.I."/>
            <person name="Zilli J.E."/>
            <person name="Reis V.M."/>
            <person name="Hartmann A."/>
            <person name="Cruz L."/>
            <person name="de Souza E.M."/>
            <person name="de Oliveira Pedrosa F."/>
            <person name="Passaglia L.M.P."/>
        </authorList>
    </citation>
    <scope>NUCLEOTIDE SEQUENCE [LARGE SCALE GENOMIC DNA]</scope>
    <source>
        <strain evidence="10 11">ATCC 49961</strain>
    </source>
</reference>
<evidence type="ECO:0000256" key="6">
    <source>
        <dbReference type="ARBA" id="ARBA00023239"/>
    </source>
</evidence>
<evidence type="ECO:0000313" key="11">
    <source>
        <dbReference type="Proteomes" id="UP000480854"/>
    </source>
</evidence>
<dbReference type="InterPro" id="IPR016040">
    <property type="entry name" value="NAD(P)-bd_dom"/>
</dbReference>
<dbReference type="AlphaFoldDB" id="A0A9W7NGA8"/>
<evidence type="ECO:0000313" key="10">
    <source>
        <dbReference type="EMBL" id="KAA0678262.1"/>
    </source>
</evidence>
<dbReference type="EC" id="4.2.1.47" evidence="4 8"/>
<comment type="caution">
    <text evidence="8">Lacks conserved residue(s) required for the propagation of feature annotation.</text>
</comment>
<dbReference type="InterPro" id="IPR036291">
    <property type="entry name" value="NAD(P)-bd_dom_sf"/>
</dbReference>
<comment type="cofactor">
    <cofactor evidence="2 8">
        <name>NADP(+)</name>
        <dbReference type="ChEBI" id="CHEBI:58349"/>
    </cofactor>
</comment>
<gene>
    <name evidence="8" type="primary">gmd</name>
    <name evidence="10" type="ORF">DS843_20635</name>
</gene>
<dbReference type="RefSeq" id="WP_149470728.1">
    <property type="nucleotide sequence ID" value="NZ_QOKW01000018.1"/>
</dbReference>
<evidence type="ECO:0000256" key="7">
    <source>
        <dbReference type="ARBA" id="ARBA00059383"/>
    </source>
</evidence>
<dbReference type="FunFam" id="3.40.50.720:FF:000924">
    <property type="entry name" value="GDP-mannose 4,6 dehydratase"/>
    <property type="match status" value="1"/>
</dbReference>
<proteinExistence type="inferred from homology"/>
<dbReference type="Gene3D" id="3.40.50.720">
    <property type="entry name" value="NAD(P)-binding Rossmann-like Domain"/>
    <property type="match status" value="1"/>
</dbReference>
<feature type="active site" evidence="8">
    <location>
        <position position="155"/>
    </location>
</feature>
<organism evidence="10 11">
    <name type="scientific">Roseomonas genomospecies 6</name>
    <dbReference type="NCBI Taxonomy" id="214106"/>
    <lineage>
        <taxon>Bacteria</taxon>
        <taxon>Pseudomonadati</taxon>
        <taxon>Pseudomonadota</taxon>
        <taxon>Alphaproteobacteria</taxon>
        <taxon>Acetobacterales</taxon>
        <taxon>Roseomonadaceae</taxon>
        <taxon>Roseomonas</taxon>
    </lineage>
</organism>
<evidence type="ECO:0000256" key="2">
    <source>
        <dbReference type="ARBA" id="ARBA00001937"/>
    </source>
</evidence>
<evidence type="ECO:0000259" key="9">
    <source>
        <dbReference type="Pfam" id="PF16363"/>
    </source>
</evidence>
<name>A0A9W7NGA8_9PROT</name>
<accession>A0A9W7NGA8</accession>
<evidence type="ECO:0000256" key="4">
    <source>
        <dbReference type="ARBA" id="ARBA00011989"/>
    </source>
</evidence>
<dbReference type="PANTHER" id="PTHR43715">
    <property type="entry name" value="GDP-MANNOSE 4,6-DEHYDRATASE"/>
    <property type="match status" value="1"/>
</dbReference>
<evidence type="ECO:0000256" key="1">
    <source>
        <dbReference type="ARBA" id="ARBA00000188"/>
    </source>
</evidence>
<evidence type="ECO:0000256" key="5">
    <source>
        <dbReference type="ARBA" id="ARBA00022458"/>
    </source>
</evidence>
<dbReference type="Proteomes" id="UP000480854">
    <property type="component" value="Unassembled WGS sequence"/>
</dbReference>
<dbReference type="EMBL" id="QOKW01000018">
    <property type="protein sequence ID" value="KAA0678262.1"/>
    <property type="molecule type" value="Genomic_DNA"/>
</dbReference>
<protein>
    <recommendedName>
        <fullName evidence="4 8">GDP-mannose 4,6-dehydratase</fullName>
        <ecNumber evidence="4 8">4.2.1.47</ecNumber>
    </recommendedName>
    <alternativeName>
        <fullName evidence="8">GDP-D-mannose dehydratase</fullName>
    </alternativeName>
</protein>
<dbReference type="Gene3D" id="3.90.25.10">
    <property type="entry name" value="UDP-galactose 4-epimerase, domain 1"/>
    <property type="match status" value="1"/>
</dbReference>
<dbReference type="GO" id="GO:0042351">
    <property type="term" value="P:'de novo' GDP-L-fucose biosynthetic process"/>
    <property type="evidence" value="ECO:0007669"/>
    <property type="project" value="TreeGrafter"/>
</dbReference>
<dbReference type="InterPro" id="IPR006368">
    <property type="entry name" value="GDP_Man_deHydtase"/>
</dbReference>
<feature type="domain" description="NAD(P)-binding" evidence="9">
    <location>
        <begin position="6"/>
        <end position="309"/>
    </location>
</feature>
<dbReference type="GO" id="GO:0008446">
    <property type="term" value="F:GDP-mannose 4,6-dehydratase activity"/>
    <property type="evidence" value="ECO:0007669"/>
    <property type="project" value="UniProtKB-UniRule"/>
</dbReference>
<dbReference type="Pfam" id="PF16363">
    <property type="entry name" value="GDP_Man_Dehyd"/>
    <property type="match status" value="1"/>
</dbReference>
<sequence length="322" mass="35605">MARTALIFGVSGQDGSYLARHLLDRGYTVHGTSRDCEIASFRNLTILGIRDRVNVHSATLHDFRSIVQVIRAVRPDEIYNLSAQSAVGLSFEQPVETIDSILNGTLNILEAIRFLGVDARFYHASSSESFGNTLDEPAGEATAFRPCSPYGVAKSAAHWMVANYRQAYGLYACSGILFNHESPLRPARFVTRKIVRGAIAVAQGRAKTLELGNLAVARDWGWAPEYVDAMWRMLQQDEPDDFVIATGRMHALEDFVRTAFAYFGLDWREHVVQGATNLRPMDIHRSVGNPAKAAARLGWKAETLMPDLVGRLIEAELALPSS</sequence>
<evidence type="ECO:0000256" key="8">
    <source>
        <dbReference type="HAMAP-Rule" id="MF_00955"/>
    </source>
</evidence>
<comment type="function">
    <text evidence="7 8">Catalyzes the conversion of GDP-D-mannose to GDP-4-dehydro-6-deoxy-D-mannose.</text>
</comment>
<dbReference type="GO" id="GO:0070401">
    <property type="term" value="F:NADP+ binding"/>
    <property type="evidence" value="ECO:0007669"/>
    <property type="project" value="UniProtKB-UniRule"/>
</dbReference>
<keyword evidence="8" id="KW-0521">NADP</keyword>
<dbReference type="OrthoDB" id="9779041at2"/>
<dbReference type="SUPFAM" id="SSF51735">
    <property type="entry name" value="NAD(P)-binding Rossmann-fold domains"/>
    <property type="match status" value="1"/>
</dbReference>
<keyword evidence="11" id="KW-1185">Reference proteome</keyword>
<keyword evidence="6 8" id="KW-0456">Lyase</keyword>
<comment type="catalytic activity">
    <reaction evidence="1 8">
        <text>GDP-alpha-D-mannose = GDP-4-dehydro-alpha-D-rhamnose + H2O</text>
        <dbReference type="Rhea" id="RHEA:23820"/>
        <dbReference type="ChEBI" id="CHEBI:15377"/>
        <dbReference type="ChEBI" id="CHEBI:57527"/>
        <dbReference type="ChEBI" id="CHEBI:57964"/>
        <dbReference type="EC" id="4.2.1.47"/>
    </reaction>
</comment>
<comment type="similarity">
    <text evidence="3 8">Belongs to the NAD(P)-dependent epimerase/dehydratase family. GDP-mannose 4,6-dehydratase subfamily.</text>
</comment>
<dbReference type="HAMAP" id="MF_00955">
    <property type="entry name" value="GDP_Man_dehydratase"/>
    <property type="match status" value="1"/>
</dbReference>
<dbReference type="PANTHER" id="PTHR43715:SF1">
    <property type="entry name" value="GDP-MANNOSE 4,6 DEHYDRATASE"/>
    <property type="match status" value="1"/>
</dbReference>
<keyword evidence="5" id="KW-0536">Nodulation</keyword>
<comment type="caution">
    <text evidence="10">The sequence shown here is derived from an EMBL/GenBank/DDBJ whole genome shotgun (WGS) entry which is preliminary data.</text>
</comment>
<dbReference type="CDD" id="cd05260">
    <property type="entry name" value="GDP_MD_SDR_e"/>
    <property type="match status" value="1"/>
</dbReference>
<evidence type="ECO:0000256" key="3">
    <source>
        <dbReference type="ARBA" id="ARBA00009263"/>
    </source>
</evidence>